<dbReference type="RefSeq" id="XP_067692780.1">
    <property type="nucleotide sequence ID" value="XM_067836725.1"/>
</dbReference>
<accession>A0A836HK47</accession>
<dbReference type="OrthoDB" id="272543at2759"/>
<dbReference type="AlphaFoldDB" id="A0A836HK47"/>
<protein>
    <submittedName>
        <fullName evidence="2">Uncharacterized protein</fullName>
    </submittedName>
</protein>
<evidence type="ECO:0000313" key="2">
    <source>
        <dbReference type="EMBL" id="KAG5478315.1"/>
    </source>
</evidence>
<evidence type="ECO:0000256" key="1">
    <source>
        <dbReference type="SAM" id="MobiDB-lite"/>
    </source>
</evidence>
<feature type="region of interest" description="Disordered" evidence="1">
    <location>
        <begin position="148"/>
        <end position="169"/>
    </location>
</feature>
<sequence>MPLQIGNFNVRCYHGCTNPAAIHTELKRRHIDAAVVDHAFLISPLQLAVALFRVEASADLVATRAPPTLSLPLAAVPSLSSPSTDMSSSLPLLPQQPPARRVSNSRQIFAGLSLSHNLDRILQVLPPGTQTTSVVIIYRRGSSPRAAAAAASPFPEDVGGDNASASQAQDGEGLDGVIHACVKMTNNAAQEHTFAPITEPFWTGAAFAYADVSKVTLFYGISESMLLAAQRSMTRSDVRRVCLSVQPQAEQAQVLRWHALEVCVTTLLSACTA</sequence>
<proteinExistence type="predicted"/>
<name>A0A836HK47_LEIEN</name>
<gene>
    <name evidence="2" type="ORF">CUR178_05030</name>
</gene>
<reference evidence="2 3" key="1">
    <citation type="submission" date="2021-02" db="EMBL/GenBank/DDBJ databases">
        <title>Leishmania (Mundinia) enrietti genome sequencing and assembly.</title>
        <authorList>
            <person name="Almutairi H."/>
            <person name="Gatherer D."/>
        </authorList>
    </citation>
    <scope>NUCLEOTIDE SEQUENCE [LARGE SCALE GENOMIC DNA]</scope>
    <source>
        <strain evidence="2">CUR178</strain>
    </source>
</reference>
<keyword evidence="3" id="KW-1185">Reference proteome</keyword>
<evidence type="ECO:0000313" key="3">
    <source>
        <dbReference type="Proteomes" id="UP000674179"/>
    </source>
</evidence>
<dbReference type="KEGG" id="lenr:94172235"/>
<dbReference type="Proteomes" id="UP000674179">
    <property type="component" value="Chromosome 24"/>
</dbReference>
<comment type="caution">
    <text evidence="2">The sequence shown here is derived from an EMBL/GenBank/DDBJ whole genome shotgun (WGS) entry which is preliminary data.</text>
</comment>
<organism evidence="2 3">
    <name type="scientific">Leishmania enriettii</name>
    <dbReference type="NCBI Taxonomy" id="5663"/>
    <lineage>
        <taxon>Eukaryota</taxon>
        <taxon>Discoba</taxon>
        <taxon>Euglenozoa</taxon>
        <taxon>Kinetoplastea</taxon>
        <taxon>Metakinetoplastina</taxon>
        <taxon>Trypanosomatida</taxon>
        <taxon>Trypanosomatidae</taxon>
        <taxon>Leishmaniinae</taxon>
        <taxon>Leishmania</taxon>
    </lineage>
</organism>
<dbReference type="EMBL" id="JAFHKP010000024">
    <property type="protein sequence ID" value="KAG5478315.1"/>
    <property type="molecule type" value="Genomic_DNA"/>
</dbReference>
<dbReference type="GeneID" id="94172235"/>